<sequence>MGVVVIDGDGFPVRIGKNVTSLVGYPQSDLKTAIDAARDYTQMSAQINLKGTLFRVKLLVTPMPKTIKLVNDDYKCSAPKKTRADTGLIALHQGQNFNTIKSNTEILGDHPSSTSAMSSLLPTPEITTLDNFPAIPNPISENFDQPLQTNNNSNFLQERTLEIKNHSHEESPTSENIDSSPHQNFEPPCLQEPRRSTRIRNRPEYLKDFHCIRQLPWQL</sequence>
<evidence type="ECO:0000313" key="3">
    <source>
        <dbReference type="Proteomes" id="UP000834106"/>
    </source>
</evidence>
<dbReference type="PANTHER" id="PTHR31052:SF2">
    <property type="entry name" value="COBRA-LIKE PROTEIN 10"/>
    <property type="match status" value="1"/>
</dbReference>
<dbReference type="Proteomes" id="UP000834106">
    <property type="component" value="Chromosome 2"/>
</dbReference>
<feature type="region of interest" description="Disordered" evidence="1">
    <location>
        <begin position="166"/>
        <end position="196"/>
    </location>
</feature>
<dbReference type="PANTHER" id="PTHR31052">
    <property type="entry name" value="COBRA-LIKE PROTEIN 7"/>
    <property type="match status" value="1"/>
</dbReference>
<dbReference type="AlphaFoldDB" id="A0AAD1YSV0"/>
<accession>A0AAD1YSV0</accession>
<feature type="compositionally biased region" description="Polar residues" evidence="1">
    <location>
        <begin position="173"/>
        <end position="183"/>
    </location>
</feature>
<gene>
    <name evidence="2" type="ORF">FPE_LOCUS4389</name>
</gene>
<protein>
    <submittedName>
        <fullName evidence="2">Uncharacterized protein</fullName>
    </submittedName>
</protein>
<evidence type="ECO:0000313" key="2">
    <source>
        <dbReference type="EMBL" id="CAI9756959.1"/>
    </source>
</evidence>
<proteinExistence type="predicted"/>
<name>A0AAD1YSV0_9LAMI</name>
<evidence type="ECO:0000256" key="1">
    <source>
        <dbReference type="SAM" id="MobiDB-lite"/>
    </source>
</evidence>
<organism evidence="2 3">
    <name type="scientific">Fraxinus pennsylvanica</name>
    <dbReference type="NCBI Taxonomy" id="56036"/>
    <lineage>
        <taxon>Eukaryota</taxon>
        <taxon>Viridiplantae</taxon>
        <taxon>Streptophyta</taxon>
        <taxon>Embryophyta</taxon>
        <taxon>Tracheophyta</taxon>
        <taxon>Spermatophyta</taxon>
        <taxon>Magnoliopsida</taxon>
        <taxon>eudicotyledons</taxon>
        <taxon>Gunneridae</taxon>
        <taxon>Pentapetalae</taxon>
        <taxon>asterids</taxon>
        <taxon>lamiids</taxon>
        <taxon>Lamiales</taxon>
        <taxon>Oleaceae</taxon>
        <taxon>Oleeae</taxon>
        <taxon>Fraxinus</taxon>
    </lineage>
</organism>
<dbReference type="EMBL" id="OU503037">
    <property type="protein sequence ID" value="CAI9756959.1"/>
    <property type="molecule type" value="Genomic_DNA"/>
</dbReference>
<keyword evidence="3" id="KW-1185">Reference proteome</keyword>
<reference evidence="2" key="1">
    <citation type="submission" date="2023-05" db="EMBL/GenBank/DDBJ databases">
        <authorList>
            <person name="Huff M."/>
        </authorList>
    </citation>
    <scope>NUCLEOTIDE SEQUENCE</scope>
</reference>